<comment type="caution">
    <text evidence="7">The sequence shown here is derived from an EMBL/GenBank/DDBJ whole genome shotgun (WGS) entry which is preliminary data.</text>
</comment>
<evidence type="ECO:0000256" key="5">
    <source>
        <dbReference type="ARBA" id="ARBA00023002"/>
    </source>
</evidence>
<evidence type="ECO:0000313" key="8">
    <source>
        <dbReference type="Proteomes" id="UP000019276"/>
    </source>
</evidence>
<dbReference type="SUPFAM" id="SSF55469">
    <property type="entry name" value="FMN-dependent nitroreductase-like"/>
    <property type="match status" value="1"/>
</dbReference>
<dbReference type="EMBL" id="ARZY01000014">
    <property type="protein sequence ID" value="EWH10239.1"/>
    <property type="molecule type" value="Genomic_DNA"/>
</dbReference>
<dbReference type="Pfam" id="PF00881">
    <property type="entry name" value="Nitroreductase"/>
    <property type="match status" value="1"/>
</dbReference>
<evidence type="ECO:0000256" key="1">
    <source>
        <dbReference type="ARBA" id="ARBA00001917"/>
    </source>
</evidence>
<keyword evidence="8" id="KW-1185">Reference proteome</keyword>
<dbReference type="AlphaFoldDB" id="W7QBN5"/>
<keyword evidence="5" id="KW-0560">Oxidoreductase</keyword>
<dbReference type="InterPro" id="IPR000415">
    <property type="entry name" value="Nitroreductase-like"/>
</dbReference>
<evidence type="ECO:0000259" key="6">
    <source>
        <dbReference type="Pfam" id="PF00881"/>
    </source>
</evidence>
<comment type="cofactor">
    <cofactor evidence="1">
        <name>FMN</name>
        <dbReference type="ChEBI" id="CHEBI:58210"/>
    </cofactor>
</comment>
<dbReference type="PANTHER" id="PTHR43673:SF2">
    <property type="entry name" value="NITROREDUCTASE"/>
    <property type="match status" value="1"/>
</dbReference>
<dbReference type="Proteomes" id="UP000019276">
    <property type="component" value="Unassembled WGS sequence"/>
</dbReference>
<keyword evidence="4" id="KW-0288">FMN</keyword>
<dbReference type="PANTHER" id="PTHR43673">
    <property type="entry name" value="NAD(P)H NITROREDUCTASE YDGI-RELATED"/>
    <property type="match status" value="1"/>
</dbReference>
<evidence type="ECO:0000256" key="3">
    <source>
        <dbReference type="ARBA" id="ARBA00022630"/>
    </source>
</evidence>
<dbReference type="GO" id="GO:0016491">
    <property type="term" value="F:oxidoreductase activity"/>
    <property type="evidence" value="ECO:0007669"/>
    <property type="project" value="UniProtKB-KW"/>
</dbReference>
<feature type="domain" description="Nitroreductase" evidence="6">
    <location>
        <begin position="8"/>
        <end position="183"/>
    </location>
</feature>
<dbReference type="PATRIC" id="fig|1328313.3.peg.1852"/>
<protein>
    <submittedName>
        <fullName evidence="7">Nitroreductase</fullName>
    </submittedName>
</protein>
<evidence type="ECO:0000256" key="2">
    <source>
        <dbReference type="ARBA" id="ARBA00007118"/>
    </source>
</evidence>
<proteinExistence type="inferred from homology"/>
<accession>W7QBN5</accession>
<dbReference type="InterPro" id="IPR029479">
    <property type="entry name" value="Nitroreductase"/>
</dbReference>
<keyword evidence="3" id="KW-0285">Flavoprotein</keyword>
<organism evidence="7 8">
    <name type="scientific">Catenovulum agarivorans DS-2</name>
    <dbReference type="NCBI Taxonomy" id="1328313"/>
    <lineage>
        <taxon>Bacteria</taxon>
        <taxon>Pseudomonadati</taxon>
        <taxon>Pseudomonadota</taxon>
        <taxon>Gammaproteobacteria</taxon>
        <taxon>Alteromonadales</taxon>
        <taxon>Alteromonadaceae</taxon>
        <taxon>Catenovulum</taxon>
    </lineage>
</organism>
<reference evidence="7 8" key="1">
    <citation type="journal article" date="2014" name="Genome Announc.">
        <title>Draft Genome Sequence of the Agar-Degrading Bacterium Catenovulum sp. Strain DS-2, Isolated from Intestines of Haliotis diversicolor.</title>
        <authorList>
            <person name="Shan D."/>
            <person name="Li X."/>
            <person name="Gu Z."/>
            <person name="Wei G."/>
            <person name="Gao Z."/>
            <person name="Shao Z."/>
        </authorList>
    </citation>
    <scope>NUCLEOTIDE SEQUENCE [LARGE SCALE GENOMIC DNA]</scope>
    <source>
        <strain evidence="7 8">DS-2</strain>
    </source>
</reference>
<dbReference type="eggNOG" id="COG0778">
    <property type="taxonomic scope" value="Bacteria"/>
</dbReference>
<name>W7QBN5_9ALTE</name>
<dbReference type="Gene3D" id="3.40.109.10">
    <property type="entry name" value="NADH Oxidase"/>
    <property type="match status" value="1"/>
</dbReference>
<evidence type="ECO:0000256" key="4">
    <source>
        <dbReference type="ARBA" id="ARBA00022643"/>
    </source>
</evidence>
<comment type="similarity">
    <text evidence="2">Belongs to the nitroreductase family.</text>
</comment>
<dbReference type="STRING" id="1328313.DS2_09077"/>
<gene>
    <name evidence="7" type="ORF">DS2_09077</name>
</gene>
<evidence type="ECO:0000313" key="7">
    <source>
        <dbReference type="EMBL" id="EWH10239.1"/>
    </source>
</evidence>
<sequence>MEIISALNWRYAVREFSEQTIESATIDKLAEATRLSASSYGLQPYRLIILRDTATRQQLLQHAYGQTKVRDSSHLFILAIQTQINEAFIDNHFNMVENQRGLQAGALAGFSNHVKEAMLPMSQLELSQWAENQAHIALGNLLTVAAIEQVDACPMAGFNKAGFDHVLGLKHKGLSSSVICALGVRSSSDASAKYVKTRVPQNQFCIRL</sequence>